<organism evidence="1">
    <name type="scientific">viral metagenome</name>
    <dbReference type="NCBI Taxonomy" id="1070528"/>
    <lineage>
        <taxon>unclassified sequences</taxon>
        <taxon>metagenomes</taxon>
        <taxon>organismal metagenomes</taxon>
    </lineage>
</organism>
<accession>A0A6C0H3Y2</accession>
<proteinExistence type="predicted"/>
<dbReference type="EMBL" id="MN739866">
    <property type="protein sequence ID" value="QHT75282.1"/>
    <property type="molecule type" value="Genomic_DNA"/>
</dbReference>
<protein>
    <submittedName>
        <fullName evidence="1">Uncharacterized protein</fullName>
    </submittedName>
</protein>
<name>A0A6C0H3Y2_9ZZZZ</name>
<evidence type="ECO:0000313" key="1">
    <source>
        <dbReference type="EMBL" id="QHT75282.1"/>
    </source>
</evidence>
<sequence length="33" mass="4389">MNPYIYFYLNIYLNLYIFKYKYIIFQYNIFIYI</sequence>
<dbReference type="AlphaFoldDB" id="A0A6C0H3Y2"/>
<reference evidence="1" key="1">
    <citation type="journal article" date="2020" name="Nature">
        <title>Giant virus diversity and host interactions through global metagenomics.</title>
        <authorList>
            <person name="Schulz F."/>
            <person name="Roux S."/>
            <person name="Paez-Espino D."/>
            <person name="Jungbluth S."/>
            <person name="Walsh D.A."/>
            <person name="Denef V.J."/>
            <person name="McMahon K.D."/>
            <person name="Konstantinidis K.T."/>
            <person name="Eloe-Fadrosh E.A."/>
            <person name="Kyrpides N.C."/>
            <person name="Woyke T."/>
        </authorList>
    </citation>
    <scope>NUCLEOTIDE SEQUENCE</scope>
    <source>
        <strain evidence="1">GVMAG-M-3300023179-63</strain>
    </source>
</reference>